<proteinExistence type="predicted"/>
<feature type="non-terminal residue" evidence="1">
    <location>
        <position position="47"/>
    </location>
</feature>
<name>A0ABN9CCN0_9NEOB</name>
<sequence length="47" mass="5551">MRLFDPDFPDPPLLPVPFSYLLIRHIRAESGKNMHALSHLPRCEQFF</sequence>
<evidence type="ECO:0000313" key="2">
    <source>
        <dbReference type="Proteomes" id="UP001162483"/>
    </source>
</evidence>
<dbReference type="EMBL" id="CATNWA010009160">
    <property type="protein sequence ID" value="CAI9557494.1"/>
    <property type="molecule type" value="Genomic_DNA"/>
</dbReference>
<comment type="caution">
    <text evidence="1">The sequence shown here is derived from an EMBL/GenBank/DDBJ whole genome shotgun (WGS) entry which is preliminary data.</text>
</comment>
<dbReference type="Proteomes" id="UP001162483">
    <property type="component" value="Unassembled WGS sequence"/>
</dbReference>
<gene>
    <name evidence="1" type="ORF">SPARVUS_LOCUS4714067</name>
</gene>
<protein>
    <submittedName>
        <fullName evidence="1">Uncharacterized protein</fullName>
    </submittedName>
</protein>
<accession>A0ABN9CCN0</accession>
<organism evidence="1 2">
    <name type="scientific">Staurois parvus</name>
    <dbReference type="NCBI Taxonomy" id="386267"/>
    <lineage>
        <taxon>Eukaryota</taxon>
        <taxon>Metazoa</taxon>
        <taxon>Chordata</taxon>
        <taxon>Craniata</taxon>
        <taxon>Vertebrata</taxon>
        <taxon>Euteleostomi</taxon>
        <taxon>Amphibia</taxon>
        <taxon>Batrachia</taxon>
        <taxon>Anura</taxon>
        <taxon>Neobatrachia</taxon>
        <taxon>Ranoidea</taxon>
        <taxon>Ranidae</taxon>
        <taxon>Staurois</taxon>
    </lineage>
</organism>
<keyword evidence="2" id="KW-1185">Reference proteome</keyword>
<reference evidence="1" key="1">
    <citation type="submission" date="2023-05" db="EMBL/GenBank/DDBJ databases">
        <authorList>
            <person name="Stuckert A."/>
        </authorList>
    </citation>
    <scope>NUCLEOTIDE SEQUENCE</scope>
</reference>
<evidence type="ECO:0000313" key="1">
    <source>
        <dbReference type="EMBL" id="CAI9557494.1"/>
    </source>
</evidence>